<organism evidence="2 3">
    <name type="scientific">Meloidogyne hapla</name>
    <name type="common">Root-knot nematode worm</name>
    <dbReference type="NCBI Taxonomy" id="6305"/>
    <lineage>
        <taxon>Eukaryota</taxon>
        <taxon>Metazoa</taxon>
        <taxon>Ecdysozoa</taxon>
        <taxon>Nematoda</taxon>
        <taxon>Chromadorea</taxon>
        <taxon>Rhabditida</taxon>
        <taxon>Tylenchina</taxon>
        <taxon>Tylenchomorpha</taxon>
        <taxon>Tylenchoidea</taxon>
        <taxon>Meloidogynidae</taxon>
        <taxon>Meloidogyninae</taxon>
        <taxon>Meloidogyne</taxon>
    </lineage>
</organism>
<feature type="compositionally biased region" description="Gly residues" evidence="1">
    <location>
        <begin position="158"/>
        <end position="199"/>
    </location>
</feature>
<reference evidence="3" key="1">
    <citation type="submission" date="2016-11" db="UniProtKB">
        <authorList>
            <consortium name="WormBaseParasite"/>
        </authorList>
    </citation>
    <scope>IDENTIFICATION</scope>
</reference>
<evidence type="ECO:0000313" key="2">
    <source>
        <dbReference type="Proteomes" id="UP000095281"/>
    </source>
</evidence>
<feature type="region of interest" description="Disordered" evidence="1">
    <location>
        <begin position="155"/>
        <end position="199"/>
    </location>
</feature>
<dbReference type="AlphaFoldDB" id="A0A1I8C2F7"/>
<evidence type="ECO:0000313" key="3">
    <source>
        <dbReference type="WBParaSite" id="MhA1_Contig982.frz3.gene10"/>
    </source>
</evidence>
<keyword evidence="2" id="KW-1185">Reference proteome</keyword>
<feature type="region of interest" description="Disordered" evidence="1">
    <location>
        <begin position="1"/>
        <end position="21"/>
    </location>
</feature>
<sequence>MSDEPTLKRPKIEADEEEEDADAQRIVQLRSQIGNVFSEISSYLDILNDVSGLRIPDLIPISSLFNGLGYFTFLNIESDDWPSRPKTYVLEDQSGWDKANKKKFSTLQHLFTTLSDIFDQLKGDVNFLNRLLCFLQDQLSTFEEIIILCGKKADGKPGTSGGGGKPGTSGGGGKPGTSGGGGKPGTSGGGGKPGTGGTK</sequence>
<accession>A0A1I8C2F7</accession>
<name>A0A1I8C2F7_MELHA</name>
<dbReference type="Proteomes" id="UP000095281">
    <property type="component" value="Unplaced"/>
</dbReference>
<dbReference type="WBParaSite" id="MhA1_Contig982.frz3.gene10">
    <property type="protein sequence ID" value="MhA1_Contig982.frz3.gene10"/>
    <property type="gene ID" value="MhA1_Contig982.frz3.gene10"/>
</dbReference>
<proteinExistence type="predicted"/>
<feature type="compositionally biased region" description="Basic and acidic residues" evidence="1">
    <location>
        <begin position="1"/>
        <end position="13"/>
    </location>
</feature>
<protein>
    <submittedName>
        <fullName evidence="3">Collagen-like protein</fullName>
    </submittedName>
</protein>
<evidence type="ECO:0000256" key="1">
    <source>
        <dbReference type="SAM" id="MobiDB-lite"/>
    </source>
</evidence>